<dbReference type="EMBL" id="CAXDID020000063">
    <property type="protein sequence ID" value="CAL6011250.1"/>
    <property type="molecule type" value="Genomic_DNA"/>
</dbReference>
<sequence length="101" mass="11984">MGQNYNFTYNRGLNAEIRQDDRSFKISNQSIPSQHELRCANNMRHIESPNIQLKYIQNKRKSFKTKVSSLQQEINVTVNKIRSNQIQFTVIGFFQQELVYQ</sequence>
<dbReference type="AlphaFoldDB" id="A0AA86PQS8"/>
<protein>
    <submittedName>
        <fullName evidence="2">Hypothetical_protein</fullName>
    </submittedName>
</protein>
<dbReference type="Proteomes" id="UP001642409">
    <property type="component" value="Unassembled WGS sequence"/>
</dbReference>
<evidence type="ECO:0000313" key="2">
    <source>
        <dbReference type="EMBL" id="CAL6011250.1"/>
    </source>
</evidence>
<gene>
    <name evidence="2" type="ORF">HINF_LOCUS22628</name>
    <name evidence="1" type="ORF">HINF_LOCUS27082</name>
</gene>
<reference evidence="2 3" key="2">
    <citation type="submission" date="2024-07" db="EMBL/GenBank/DDBJ databases">
        <authorList>
            <person name="Akdeniz Z."/>
        </authorList>
    </citation>
    <scope>NUCLEOTIDE SEQUENCE [LARGE SCALE GENOMIC DNA]</scope>
</reference>
<keyword evidence="3" id="KW-1185">Reference proteome</keyword>
<evidence type="ECO:0000313" key="1">
    <source>
        <dbReference type="EMBL" id="CAI9939437.1"/>
    </source>
</evidence>
<accession>A0AA86PQS8</accession>
<name>A0AA86PQS8_9EUKA</name>
<organism evidence="1">
    <name type="scientific">Hexamita inflata</name>
    <dbReference type="NCBI Taxonomy" id="28002"/>
    <lineage>
        <taxon>Eukaryota</taxon>
        <taxon>Metamonada</taxon>
        <taxon>Diplomonadida</taxon>
        <taxon>Hexamitidae</taxon>
        <taxon>Hexamitinae</taxon>
        <taxon>Hexamita</taxon>
    </lineage>
</organism>
<comment type="caution">
    <text evidence="1">The sequence shown here is derived from an EMBL/GenBank/DDBJ whole genome shotgun (WGS) entry which is preliminary data.</text>
</comment>
<reference evidence="1" key="1">
    <citation type="submission" date="2023-06" db="EMBL/GenBank/DDBJ databases">
        <authorList>
            <person name="Kurt Z."/>
        </authorList>
    </citation>
    <scope>NUCLEOTIDE SEQUENCE</scope>
</reference>
<proteinExistence type="predicted"/>
<evidence type="ECO:0000313" key="3">
    <source>
        <dbReference type="Proteomes" id="UP001642409"/>
    </source>
</evidence>
<dbReference type="EMBL" id="CATOUU010000664">
    <property type="protein sequence ID" value="CAI9939437.1"/>
    <property type="molecule type" value="Genomic_DNA"/>
</dbReference>